<evidence type="ECO:0000313" key="1">
    <source>
        <dbReference type="EMBL" id="EEC11779.1"/>
    </source>
</evidence>
<accession>B7PYV7</accession>
<dbReference type="VEuPathDB" id="VectorBase:ISCW009521"/>
<keyword evidence="3" id="KW-1185">Reference proteome</keyword>
<proteinExistence type="predicted"/>
<dbReference type="VEuPathDB" id="VectorBase:ISCI009521"/>
<evidence type="ECO:0000313" key="3">
    <source>
        <dbReference type="Proteomes" id="UP000001555"/>
    </source>
</evidence>
<dbReference type="HOGENOM" id="CLU_170594_0_0_1"/>
<dbReference type="Proteomes" id="UP000001555">
    <property type="component" value="Unassembled WGS sequence"/>
</dbReference>
<reference evidence="1 3" key="1">
    <citation type="submission" date="2008-03" db="EMBL/GenBank/DDBJ databases">
        <title>Annotation of Ixodes scapularis.</title>
        <authorList>
            <consortium name="Ixodes scapularis Genome Project Consortium"/>
            <person name="Caler E."/>
            <person name="Hannick L.I."/>
            <person name="Bidwell S."/>
            <person name="Joardar V."/>
            <person name="Thiagarajan M."/>
            <person name="Amedeo P."/>
            <person name="Galinsky K.J."/>
            <person name="Schobel S."/>
            <person name="Inman J."/>
            <person name="Hostetler J."/>
            <person name="Miller J."/>
            <person name="Hammond M."/>
            <person name="Megy K."/>
            <person name="Lawson D."/>
            <person name="Kodira C."/>
            <person name="Sutton G."/>
            <person name="Meyer J."/>
            <person name="Hill C.A."/>
            <person name="Birren B."/>
            <person name="Nene V."/>
            <person name="Collins F."/>
            <person name="Alarcon-Chaidez F."/>
            <person name="Wikel S."/>
            <person name="Strausberg R."/>
        </authorList>
    </citation>
    <scope>NUCLEOTIDE SEQUENCE [LARGE SCALE GENOMIC DNA]</scope>
    <source>
        <strain evidence="3">Wikel</strain>
        <strain evidence="1">Wikel colony</strain>
    </source>
</reference>
<dbReference type="InParanoid" id="B7PYV7"/>
<dbReference type="EMBL" id="ABJB010305334">
    <property type="status" value="NOT_ANNOTATED_CDS"/>
    <property type="molecule type" value="Genomic_DNA"/>
</dbReference>
<dbReference type="PaxDb" id="6945-B7PYV7"/>
<dbReference type="STRING" id="6945.B7PYV7"/>
<evidence type="ECO:0000313" key="2">
    <source>
        <dbReference type="EnsemblMetazoa" id="ISCW009521-PA"/>
    </source>
</evidence>
<dbReference type="EMBL" id="DS822318">
    <property type="protein sequence ID" value="EEC11779.1"/>
    <property type="molecule type" value="Genomic_DNA"/>
</dbReference>
<organism>
    <name type="scientific">Ixodes scapularis</name>
    <name type="common">Black-legged tick</name>
    <name type="synonym">Deer tick</name>
    <dbReference type="NCBI Taxonomy" id="6945"/>
    <lineage>
        <taxon>Eukaryota</taxon>
        <taxon>Metazoa</taxon>
        <taxon>Ecdysozoa</taxon>
        <taxon>Arthropoda</taxon>
        <taxon>Chelicerata</taxon>
        <taxon>Arachnida</taxon>
        <taxon>Acari</taxon>
        <taxon>Parasitiformes</taxon>
        <taxon>Ixodida</taxon>
        <taxon>Ixodoidea</taxon>
        <taxon>Ixodidae</taxon>
        <taxon>Ixodinae</taxon>
        <taxon>Ixodes</taxon>
    </lineage>
</organism>
<evidence type="ECO:0008006" key="4">
    <source>
        <dbReference type="Google" id="ProtNLM"/>
    </source>
</evidence>
<dbReference type="AlphaFoldDB" id="B7PYV7"/>
<reference evidence="2" key="2">
    <citation type="submission" date="2020-05" db="UniProtKB">
        <authorList>
            <consortium name="EnsemblMetazoa"/>
        </authorList>
    </citation>
    <scope>IDENTIFICATION</scope>
    <source>
        <strain evidence="2">wikel</strain>
    </source>
</reference>
<name>B7PYV7_IXOSC</name>
<gene>
    <name evidence="1" type="ORF">IscW_ISCW009521</name>
</gene>
<sequence length="79" mass="8669">MNANSNLALNSSHWERIAAEFGRLWNFPNSVAALDGKHVAIQALSGAGSDTFNKGFYSTVLMASCDANYKFTLEDVWQP</sequence>
<protein>
    <recommendedName>
        <fullName evidence="4">DDE Tnp4 domain-containing protein</fullName>
    </recommendedName>
</protein>
<dbReference type="EnsemblMetazoa" id="ISCW009521-RA">
    <property type="protein sequence ID" value="ISCW009521-PA"/>
    <property type="gene ID" value="ISCW009521"/>
</dbReference>